<proteinExistence type="predicted"/>
<name>A0A9P7Z065_9HELO</name>
<dbReference type="AlphaFoldDB" id="A0A9P7Z065"/>
<gene>
    <name evidence="3" type="ORF">BJ878DRAFT_543676</name>
</gene>
<reference evidence="3" key="1">
    <citation type="journal article" date="2021" name="IMA Fungus">
        <title>Genomic characterization of three marine fungi, including Emericellopsis atlantica sp. nov. with signatures of a generalist lifestyle and marine biomass degradation.</title>
        <authorList>
            <person name="Hagestad O.C."/>
            <person name="Hou L."/>
            <person name="Andersen J.H."/>
            <person name="Hansen E.H."/>
            <person name="Altermark B."/>
            <person name="Li C."/>
            <person name="Kuhnert E."/>
            <person name="Cox R.J."/>
            <person name="Crous P.W."/>
            <person name="Spatafora J.W."/>
            <person name="Lail K."/>
            <person name="Amirebrahimi M."/>
            <person name="Lipzen A."/>
            <person name="Pangilinan J."/>
            <person name="Andreopoulos W."/>
            <person name="Hayes R.D."/>
            <person name="Ng V."/>
            <person name="Grigoriev I.V."/>
            <person name="Jackson S.A."/>
            <person name="Sutton T.D.S."/>
            <person name="Dobson A.D.W."/>
            <person name="Rama T."/>
        </authorList>
    </citation>
    <scope>NUCLEOTIDE SEQUENCE</scope>
    <source>
        <strain evidence="3">TRa3180A</strain>
    </source>
</reference>
<keyword evidence="4" id="KW-1185">Reference proteome</keyword>
<protein>
    <submittedName>
        <fullName evidence="3">Uncharacterized protein</fullName>
    </submittedName>
</protein>
<feature type="signal peptide" evidence="2">
    <location>
        <begin position="1"/>
        <end position="19"/>
    </location>
</feature>
<evidence type="ECO:0000256" key="2">
    <source>
        <dbReference type="SAM" id="SignalP"/>
    </source>
</evidence>
<sequence>MPSQEWWLAVWIVVLHKHSVPLFHYISPSDWLIRVEPGLEQVEETVAEGLRRAQLGAIEQVPTAAEVINPGNELVEDILEELEIVRSIAEAHNPALDEDSGDEEELEPPISNYEA</sequence>
<evidence type="ECO:0000313" key="4">
    <source>
        <dbReference type="Proteomes" id="UP000887226"/>
    </source>
</evidence>
<organism evidence="3 4">
    <name type="scientific">Calycina marina</name>
    <dbReference type="NCBI Taxonomy" id="1763456"/>
    <lineage>
        <taxon>Eukaryota</taxon>
        <taxon>Fungi</taxon>
        <taxon>Dikarya</taxon>
        <taxon>Ascomycota</taxon>
        <taxon>Pezizomycotina</taxon>
        <taxon>Leotiomycetes</taxon>
        <taxon>Helotiales</taxon>
        <taxon>Pezizellaceae</taxon>
        <taxon>Calycina</taxon>
    </lineage>
</organism>
<dbReference type="EMBL" id="MU254011">
    <property type="protein sequence ID" value="KAG9243039.1"/>
    <property type="molecule type" value="Genomic_DNA"/>
</dbReference>
<dbReference type="Proteomes" id="UP000887226">
    <property type="component" value="Unassembled WGS sequence"/>
</dbReference>
<feature type="chain" id="PRO_5040338966" evidence="2">
    <location>
        <begin position="20"/>
        <end position="115"/>
    </location>
</feature>
<evidence type="ECO:0000256" key="1">
    <source>
        <dbReference type="SAM" id="MobiDB-lite"/>
    </source>
</evidence>
<keyword evidence="2" id="KW-0732">Signal</keyword>
<feature type="compositionally biased region" description="Acidic residues" evidence="1">
    <location>
        <begin position="96"/>
        <end position="107"/>
    </location>
</feature>
<evidence type="ECO:0000313" key="3">
    <source>
        <dbReference type="EMBL" id="KAG9243039.1"/>
    </source>
</evidence>
<feature type="region of interest" description="Disordered" evidence="1">
    <location>
        <begin position="90"/>
        <end position="115"/>
    </location>
</feature>
<comment type="caution">
    <text evidence="3">The sequence shown here is derived from an EMBL/GenBank/DDBJ whole genome shotgun (WGS) entry which is preliminary data.</text>
</comment>
<accession>A0A9P7Z065</accession>